<keyword evidence="3" id="KW-1185">Reference proteome</keyword>
<evidence type="ECO:0000313" key="1">
    <source>
        <dbReference type="EMBL" id="KIN94438.1"/>
    </source>
</evidence>
<name>A0A0C3NPC9_PISTI</name>
<proteinExistence type="predicted"/>
<sequence>MSGRYMNAWPSTMSSFWAILVRIPSFSSLHHTFPQKSAKHLSLSVTRAIAQPSLNMAYASNKDHGNECELQFPVGKWAGLRRFPELTRSSLVCRTSYVVISRDYIL</sequence>
<dbReference type="HOGENOM" id="CLU_2224284_0_0_1"/>
<reference evidence="2 3" key="1">
    <citation type="submission" date="2014-04" db="EMBL/GenBank/DDBJ databases">
        <authorList>
            <consortium name="DOE Joint Genome Institute"/>
            <person name="Kuo A."/>
            <person name="Kohler A."/>
            <person name="Costa M.D."/>
            <person name="Nagy L.G."/>
            <person name="Floudas D."/>
            <person name="Copeland A."/>
            <person name="Barry K.W."/>
            <person name="Cichocki N."/>
            <person name="Veneault-Fourrey C."/>
            <person name="LaButti K."/>
            <person name="Lindquist E.A."/>
            <person name="Lipzen A."/>
            <person name="Lundell T."/>
            <person name="Morin E."/>
            <person name="Murat C."/>
            <person name="Sun H."/>
            <person name="Tunlid A."/>
            <person name="Henrissat B."/>
            <person name="Grigoriev I.V."/>
            <person name="Hibbett D.S."/>
            <person name="Martin F."/>
            <person name="Nordberg H.P."/>
            <person name="Cantor M.N."/>
            <person name="Hua S.X."/>
        </authorList>
    </citation>
    <scope>NUCLEOTIDE SEQUENCE [LARGE SCALE GENOMIC DNA]</scope>
    <source>
        <strain evidence="2 3">Marx 270</strain>
    </source>
</reference>
<evidence type="ECO:0000313" key="3">
    <source>
        <dbReference type="Proteomes" id="UP000054217"/>
    </source>
</evidence>
<dbReference type="AlphaFoldDB" id="A0A0C3NPC9"/>
<organism evidence="2 3">
    <name type="scientific">Pisolithus tinctorius Marx 270</name>
    <dbReference type="NCBI Taxonomy" id="870435"/>
    <lineage>
        <taxon>Eukaryota</taxon>
        <taxon>Fungi</taxon>
        <taxon>Dikarya</taxon>
        <taxon>Basidiomycota</taxon>
        <taxon>Agaricomycotina</taxon>
        <taxon>Agaricomycetes</taxon>
        <taxon>Agaricomycetidae</taxon>
        <taxon>Boletales</taxon>
        <taxon>Sclerodermatineae</taxon>
        <taxon>Pisolithaceae</taxon>
        <taxon>Pisolithus</taxon>
    </lineage>
</organism>
<reference evidence="2" key="3">
    <citation type="submission" date="2015-02" db="EMBL/GenBank/DDBJ databases">
        <title>Evolutionary Origins and Diversification of the Mycorrhizal Mutualists.</title>
        <authorList>
            <consortium name="DOE Joint Genome Institute"/>
            <consortium name="Mycorrhizal Genomics Consortium"/>
            <person name="Kohler A."/>
            <person name="Kuo A."/>
            <person name="Nagy L.G."/>
            <person name="Floudas D."/>
            <person name="Copeland A."/>
            <person name="Barry K.W."/>
            <person name="Cichocki N."/>
            <person name="Veneault-Fourrey C."/>
            <person name="LaButti K."/>
            <person name="Lindquist E.A."/>
            <person name="Lipzen A."/>
            <person name="Lundell T."/>
            <person name="Morin E."/>
            <person name="Murat C."/>
            <person name="Riley R."/>
            <person name="Ohm R."/>
            <person name="Sun H."/>
            <person name="Tunlid A."/>
            <person name="Henrissat B."/>
            <person name="Grigoriev I.V."/>
            <person name="Hibbett D.S."/>
            <person name="Martin F."/>
        </authorList>
    </citation>
    <scope>NUCLEOTIDE SEQUENCE</scope>
    <source>
        <strain evidence="2 3">Marx 270</strain>
    </source>
</reference>
<dbReference type="Proteomes" id="UP000054217">
    <property type="component" value="Unassembled WGS sequence"/>
</dbReference>
<evidence type="ECO:0000313" key="2">
    <source>
        <dbReference type="EMBL" id="KIN97158.1"/>
    </source>
</evidence>
<dbReference type="EMBL" id="KN832033">
    <property type="protein sequence ID" value="KIN97158.1"/>
    <property type="molecule type" value="Genomic_DNA"/>
</dbReference>
<gene>
    <name evidence="1" type="ORF">M404DRAFT_384022</name>
    <name evidence="2" type="ORF">M404DRAFT_915729</name>
</gene>
<dbReference type="EMBL" id="KN832098">
    <property type="protein sequence ID" value="KIN94438.1"/>
    <property type="molecule type" value="Genomic_DNA"/>
</dbReference>
<reference evidence="3" key="2">
    <citation type="submission" date="2015-01" db="EMBL/GenBank/DDBJ databases">
        <title>Evolutionary Origins and Diversification of the Mycorrhizal Mutualists.</title>
        <authorList>
            <consortium name="DOE Joint Genome Institute"/>
            <consortium name="Mycorrhizal Genomics Consortium"/>
            <person name="Kohler A."/>
            <person name="Kuo A."/>
            <person name="Nagy L.G."/>
            <person name="Floudas D."/>
            <person name="Copeland A."/>
            <person name="Barry K.W."/>
            <person name="Cichocki N."/>
            <person name="Veneault-Fourrey C."/>
            <person name="LaButti K."/>
            <person name="Lindquist E.A."/>
            <person name="Lipzen A."/>
            <person name="Lundell T."/>
            <person name="Morin E."/>
            <person name="Murat C."/>
            <person name="Riley R."/>
            <person name="Ohm R."/>
            <person name="Sun H."/>
            <person name="Tunlid A."/>
            <person name="Henrissat B."/>
            <person name="Grigoriev I.V."/>
            <person name="Hibbett D.S."/>
            <person name="Martin F."/>
        </authorList>
    </citation>
    <scope>NUCLEOTIDE SEQUENCE [LARGE SCALE GENOMIC DNA]</scope>
    <source>
        <strain evidence="3">Marx 270</strain>
    </source>
</reference>
<protein>
    <submittedName>
        <fullName evidence="2">Uncharacterized protein</fullName>
    </submittedName>
</protein>
<accession>A0A0C3NPC9</accession>